<dbReference type="InterPro" id="IPR051120">
    <property type="entry name" value="ABC_AA/LPS_Transport"/>
</dbReference>
<dbReference type="InterPro" id="IPR027417">
    <property type="entry name" value="P-loop_NTPase"/>
</dbReference>
<name>A0A9E6R9Y2_9HYPH</name>
<reference evidence="6" key="1">
    <citation type="submission" date="2021-08" db="EMBL/GenBank/DDBJ databases">
        <authorList>
            <person name="Zhang H."/>
            <person name="Xu M."/>
            <person name="Yu Z."/>
            <person name="Yang L."/>
            <person name="Cai Y."/>
        </authorList>
    </citation>
    <scope>NUCLEOTIDE SEQUENCE</scope>
    <source>
        <strain evidence="6">CHL1</strain>
    </source>
</reference>
<dbReference type="KEGG" id="cmet:K6K41_00165"/>
<dbReference type="Proteomes" id="UP000825701">
    <property type="component" value="Chromosome"/>
</dbReference>
<dbReference type="InterPro" id="IPR032823">
    <property type="entry name" value="BCA_ABC_TP_C"/>
</dbReference>
<dbReference type="InterPro" id="IPR003593">
    <property type="entry name" value="AAA+_ATPase"/>
</dbReference>
<dbReference type="Pfam" id="PF12399">
    <property type="entry name" value="BCA_ABC_TP_C"/>
    <property type="match status" value="1"/>
</dbReference>
<proteinExistence type="inferred from homology"/>
<keyword evidence="3" id="KW-0547">Nucleotide-binding</keyword>
<dbReference type="InterPro" id="IPR017871">
    <property type="entry name" value="ABC_transporter-like_CS"/>
</dbReference>
<sequence>MSASKILSIDHVGVRFGGLIAIADLHFDVREGEILSLIGPNGAGKTTAFNVCSGFLKPSQGEVRFKGASLAGLSPNRINRLGLARTFQRTSVFPDDTVLDNVLIGLHREDGGASLLDAIFNLPKERRGEAARRAKARELIEWVGLGSRADERAGSLSYGEQRLVGVALALATDPAMLLLDEPVSGMNASETKNFVRLIQSVRDRGVTILLVEHDMPMVMEVSDRIVVLNHGRLIADGTPAEIRQDPAVIEAYLGKSAATLQAEQEAAHA</sequence>
<dbReference type="PROSITE" id="PS00211">
    <property type="entry name" value="ABC_TRANSPORTER_1"/>
    <property type="match status" value="1"/>
</dbReference>
<keyword evidence="7" id="KW-1185">Reference proteome</keyword>
<dbReference type="Gene3D" id="3.40.50.300">
    <property type="entry name" value="P-loop containing nucleotide triphosphate hydrolases"/>
    <property type="match status" value="1"/>
</dbReference>
<evidence type="ECO:0000259" key="5">
    <source>
        <dbReference type="PROSITE" id="PS50893"/>
    </source>
</evidence>
<dbReference type="EMBL" id="CP081869">
    <property type="protein sequence ID" value="QZO00267.1"/>
    <property type="molecule type" value="Genomic_DNA"/>
</dbReference>
<dbReference type="InterPro" id="IPR003439">
    <property type="entry name" value="ABC_transporter-like_ATP-bd"/>
</dbReference>
<feature type="domain" description="ABC transporter" evidence="5">
    <location>
        <begin position="7"/>
        <end position="255"/>
    </location>
</feature>
<keyword evidence="2" id="KW-0813">Transport</keyword>
<evidence type="ECO:0000256" key="4">
    <source>
        <dbReference type="ARBA" id="ARBA00022840"/>
    </source>
</evidence>
<dbReference type="SMART" id="SM00382">
    <property type="entry name" value="AAA"/>
    <property type="match status" value="1"/>
</dbReference>
<dbReference type="PANTHER" id="PTHR45772:SF4">
    <property type="entry name" value="ABC TRANSPORTER ATP-BINDING PROTEIN"/>
    <property type="match status" value="1"/>
</dbReference>
<protein>
    <submittedName>
        <fullName evidence="6">ABC transporter ATP-binding protein</fullName>
    </submittedName>
</protein>
<organism evidence="6 7">
    <name type="scientific">Chenggangzhangella methanolivorans</name>
    <dbReference type="NCBI Taxonomy" id="1437009"/>
    <lineage>
        <taxon>Bacteria</taxon>
        <taxon>Pseudomonadati</taxon>
        <taxon>Pseudomonadota</taxon>
        <taxon>Alphaproteobacteria</taxon>
        <taxon>Hyphomicrobiales</taxon>
        <taxon>Methylopilaceae</taxon>
        <taxon>Chenggangzhangella</taxon>
    </lineage>
</organism>
<dbReference type="GO" id="GO:0005886">
    <property type="term" value="C:plasma membrane"/>
    <property type="evidence" value="ECO:0007669"/>
    <property type="project" value="TreeGrafter"/>
</dbReference>
<dbReference type="GO" id="GO:0005524">
    <property type="term" value="F:ATP binding"/>
    <property type="evidence" value="ECO:0007669"/>
    <property type="project" value="UniProtKB-KW"/>
</dbReference>
<dbReference type="Pfam" id="PF00005">
    <property type="entry name" value="ABC_tran"/>
    <property type="match status" value="1"/>
</dbReference>
<dbReference type="RefSeq" id="WP_261403450.1">
    <property type="nucleotide sequence ID" value="NZ_CP081869.1"/>
</dbReference>
<dbReference type="PANTHER" id="PTHR45772">
    <property type="entry name" value="CONSERVED COMPONENT OF ABC TRANSPORTER FOR NATURAL AMINO ACIDS-RELATED"/>
    <property type="match status" value="1"/>
</dbReference>
<accession>A0A9E6R9Y2</accession>
<keyword evidence="4 6" id="KW-0067">ATP-binding</keyword>
<gene>
    <name evidence="6" type="ORF">K6K41_00165</name>
</gene>
<evidence type="ECO:0000313" key="7">
    <source>
        <dbReference type="Proteomes" id="UP000825701"/>
    </source>
</evidence>
<dbReference type="PROSITE" id="PS50893">
    <property type="entry name" value="ABC_TRANSPORTER_2"/>
    <property type="match status" value="1"/>
</dbReference>
<dbReference type="SUPFAM" id="SSF52540">
    <property type="entry name" value="P-loop containing nucleoside triphosphate hydrolases"/>
    <property type="match status" value="1"/>
</dbReference>
<evidence type="ECO:0000256" key="2">
    <source>
        <dbReference type="ARBA" id="ARBA00022448"/>
    </source>
</evidence>
<evidence type="ECO:0000256" key="3">
    <source>
        <dbReference type="ARBA" id="ARBA00022741"/>
    </source>
</evidence>
<dbReference type="FunFam" id="3.40.50.300:FF:000421">
    <property type="entry name" value="Branched-chain amino acid ABC transporter ATP-binding protein"/>
    <property type="match status" value="1"/>
</dbReference>
<comment type="similarity">
    <text evidence="1">Belongs to the ABC transporter superfamily.</text>
</comment>
<evidence type="ECO:0000256" key="1">
    <source>
        <dbReference type="ARBA" id="ARBA00005417"/>
    </source>
</evidence>
<evidence type="ECO:0000313" key="6">
    <source>
        <dbReference type="EMBL" id="QZO00267.1"/>
    </source>
</evidence>
<dbReference type="GO" id="GO:0016887">
    <property type="term" value="F:ATP hydrolysis activity"/>
    <property type="evidence" value="ECO:0007669"/>
    <property type="project" value="InterPro"/>
</dbReference>
<dbReference type="AlphaFoldDB" id="A0A9E6R9Y2"/>
<dbReference type="CDD" id="cd03219">
    <property type="entry name" value="ABC_Mj1267_LivG_branched"/>
    <property type="match status" value="1"/>
</dbReference>